<dbReference type="PROSITE" id="PS00109">
    <property type="entry name" value="PROTEIN_KINASE_TYR"/>
    <property type="match status" value="1"/>
</dbReference>
<feature type="transmembrane region" description="Helical" evidence="14">
    <location>
        <begin position="414"/>
        <end position="436"/>
    </location>
</feature>
<dbReference type="InterPro" id="IPR008266">
    <property type="entry name" value="Tyr_kinase_AS"/>
</dbReference>
<dbReference type="Proteomes" id="UP000440578">
    <property type="component" value="Unassembled WGS sequence"/>
</dbReference>
<keyword evidence="8 14" id="KW-0472">Membrane</keyword>
<feature type="region of interest" description="Disordered" evidence="13">
    <location>
        <begin position="507"/>
        <end position="608"/>
    </location>
</feature>
<dbReference type="InterPro" id="IPR020635">
    <property type="entry name" value="Tyr_kinase_cat_dom"/>
</dbReference>
<evidence type="ECO:0000256" key="1">
    <source>
        <dbReference type="ARBA" id="ARBA00004251"/>
    </source>
</evidence>
<evidence type="ECO:0000313" key="18">
    <source>
        <dbReference type="EMBL" id="KAF0309419.1"/>
    </source>
</evidence>
<dbReference type="SMART" id="SM00219">
    <property type="entry name" value="TyrKc"/>
    <property type="match status" value="1"/>
</dbReference>
<dbReference type="Gene3D" id="2.60.120.1190">
    <property type="match status" value="1"/>
</dbReference>
<dbReference type="Pfam" id="PF00754">
    <property type="entry name" value="F5_F8_type_C"/>
    <property type="match status" value="1"/>
</dbReference>
<name>A0A6A4WVY8_AMPAM</name>
<dbReference type="InterPro" id="IPR000719">
    <property type="entry name" value="Prot_kinase_dom"/>
</dbReference>
<feature type="chain" id="PRO_5025614603" evidence="15">
    <location>
        <begin position="33"/>
        <end position="889"/>
    </location>
</feature>
<evidence type="ECO:0000256" key="15">
    <source>
        <dbReference type="SAM" id="SignalP"/>
    </source>
</evidence>
<evidence type="ECO:0000256" key="10">
    <source>
        <dbReference type="ARBA" id="ARBA00023170"/>
    </source>
</evidence>
<feature type="compositionally biased region" description="Pro residues" evidence="13">
    <location>
        <begin position="588"/>
        <end position="601"/>
    </location>
</feature>
<dbReference type="PANTHER" id="PTHR24416">
    <property type="entry name" value="TYROSINE-PROTEIN KINASE RECEPTOR"/>
    <property type="match status" value="1"/>
</dbReference>
<dbReference type="PRINTS" id="PR00109">
    <property type="entry name" value="TYRKINASE"/>
</dbReference>
<dbReference type="PROSITE" id="PS50011">
    <property type="entry name" value="PROTEIN_KINASE_DOM"/>
    <property type="match status" value="1"/>
</dbReference>
<evidence type="ECO:0000313" key="19">
    <source>
        <dbReference type="Proteomes" id="UP000440578"/>
    </source>
</evidence>
<keyword evidence="11" id="KW-0325">Glycoprotein</keyword>
<dbReference type="CDD" id="cd00057">
    <property type="entry name" value="FA58C"/>
    <property type="match status" value="1"/>
</dbReference>
<dbReference type="InterPro" id="IPR050122">
    <property type="entry name" value="RTK"/>
</dbReference>
<dbReference type="InterPro" id="IPR048525">
    <property type="entry name" value="DDR1-2_DS-like"/>
</dbReference>
<evidence type="ECO:0000256" key="3">
    <source>
        <dbReference type="ARBA" id="ARBA00022692"/>
    </source>
</evidence>
<dbReference type="SMART" id="SM00231">
    <property type="entry name" value="FA58C"/>
    <property type="match status" value="1"/>
</dbReference>
<comment type="similarity">
    <text evidence="12">Belongs to the protein kinase superfamily. Tyr protein kinase family. Insulin receptor subfamily.</text>
</comment>
<dbReference type="GO" id="GO:0005524">
    <property type="term" value="F:ATP binding"/>
    <property type="evidence" value="ECO:0007669"/>
    <property type="project" value="UniProtKB-KW"/>
</dbReference>
<dbReference type="GO" id="GO:0051897">
    <property type="term" value="P:positive regulation of phosphatidylinositol 3-kinase/protein kinase B signal transduction"/>
    <property type="evidence" value="ECO:0007669"/>
    <property type="project" value="TreeGrafter"/>
</dbReference>
<evidence type="ECO:0000256" key="5">
    <source>
        <dbReference type="ARBA" id="ARBA00022741"/>
    </source>
</evidence>
<evidence type="ECO:0000259" key="16">
    <source>
        <dbReference type="PROSITE" id="PS50011"/>
    </source>
</evidence>
<keyword evidence="6" id="KW-0067">ATP-binding</keyword>
<keyword evidence="10 18" id="KW-0675">Receptor</keyword>
<accession>A0A6A4WVY8</accession>
<feature type="domain" description="Protein kinase" evidence="16">
    <location>
        <begin position="607"/>
        <end position="875"/>
    </location>
</feature>
<keyword evidence="4 15" id="KW-0732">Signal</keyword>
<keyword evidence="2" id="KW-1003">Cell membrane</keyword>
<dbReference type="PANTHER" id="PTHR24416:SF580">
    <property type="entry name" value="DISCOIDIN DOMAIN RECEPTOR, ISOFORM F"/>
    <property type="match status" value="1"/>
</dbReference>
<dbReference type="PROSITE" id="PS01286">
    <property type="entry name" value="FA58C_2"/>
    <property type="match status" value="1"/>
</dbReference>
<dbReference type="SUPFAM" id="SSF49785">
    <property type="entry name" value="Galactose-binding domain-like"/>
    <property type="match status" value="1"/>
</dbReference>
<dbReference type="InterPro" id="IPR000421">
    <property type="entry name" value="FA58C"/>
</dbReference>
<sequence>MARPPMELSLRRRGLLLLQAVVTCWSIGRSDALTLDQCDHALGMESGEINDHQISASSSYNENNVGPHSGRIRTEHRGGAWCPQPVITSQVHEYLQIDLGRVTVVTAAETQGRFGNGRGVEWAEKYALQYWRPGAEGDTGWRTYRNASGHTLMDGNVNSYMAHKTVLNPPLIASKVRVVPKSDHPRTVCLRAELHGCRYTAGIDSYSMDVPDARWPDLTYDGVGSAKVMKKGLGQLTDGHVGNNDITRPEWVGWRRTAGQTVTITFRFSGLRELEAATFFVSNHFTANARVSQGELPGPPGEYFRRRPLRFSLDGEVYTDTAVKLRPDADRIFEDSRELRISLHRQVARFVRIDLTAADTWTLISEINFEGAPSTANITHLVAAGGAPAAGGDGGAAPTPGPAAADAGGSAAPLAVILGVLGLVLLLLSALVGYVVRAGRRRKVAGGPSPTPLPLPRTLNMKELRLNMHLAAGPGYARSHGDVYGPLPVEEDKVGLCGSEPYRVVRLNPDYNTTGQRTARRDQRTPDTSYDYAVPVDNDTPPPPFTDCVPAAARSPADPWDNPSYKQSPSGTTQSSSQPSLCNLAELLPPPPLPPPPPEPPAAATLSRRRRVLARSVEGVTGTCVRRRGWSLRAVCAPSAPGDAACRLRAEAEPLSRVSDPHVTRLLGVCTMDESPCLLVEYMERGDLNQFLRRTQLDPGRPSQRPLEYGSLIYMATQVAAGMKHLETLGIVHRDLAARNCLVGHQLQVKVGDLGPSRAQYASDYVTLPDGRVVPLRWHAPEALFTEQCSSSSDVWSFSVTLWEILTWCRLQPLAHLSDAAVTDRLASYLPPVSCAEQLLQQPNVCPREIFDLMCECWRVDPTARPTFGEIHMFLQRKNLGFEPVTDGT</sequence>
<evidence type="ECO:0000256" key="2">
    <source>
        <dbReference type="ARBA" id="ARBA00022475"/>
    </source>
</evidence>
<evidence type="ECO:0000256" key="8">
    <source>
        <dbReference type="ARBA" id="ARBA00023136"/>
    </source>
</evidence>
<dbReference type="Gene3D" id="3.30.200.20">
    <property type="entry name" value="Phosphorylase Kinase, domain 1"/>
    <property type="match status" value="1"/>
</dbReference>
<dbReference type="GO" id="GO:0005518">
    <property type="term" value="F:collagen binding"/>
    <property type="evidence" value="ECO:0007669"/>
    <property type="project" value="TreeGrafter"/>
</dbReference>
<feature type="domain" description="F5/8 type C" evidence="17">
    <location>
        <begin position="38"/>
        <end position="197"/>
    </location>
</feature>
<evidence type="ECO:0000259" key="17">
    <source>
        <dbReference type="PROSITE" id="PS50022"/>
    </source>
</evidence>
<evidence type="ECO:0000256" key="4">
    <source>
        <dbReference type="ARBA" id="ARBA00022729"/>
    </source>
</evidence>
<dbReference type="GO" id="GO:0005886">
    <property type="term" value="C:plasma membrane"/>
    <property type="evidence" value="ECO:0007669"/>
    <property type="project" value="UniProtKB-SubCell"/>
</dbReference>
<keyword evidence="7 14" id="KW-1133">Transmembrane helix</keyword>
<dbReference type="Pfam" id="PF07714">
    <property type="entry name" value="PK_Tyr_Ser-Thr"/>
    <property type="match status" value="1"/>
</dbReference>
<keyword evidence="19" id="KW-1185">Reference proteome</keyword>
<dbReference type="EMBL" id="VIIS01000404">
    <property type="protein sequence ID" value="KAF0309419.1"/>
    <property type="molecule type" value="Genomic_DNA"/>
</dbReference>
<dbReference type="InterPro" id="IPR001245">
    <property type="entry name" value="Ser-Thr/Tyr_kinase_cat_dom"/>
</dbReference>
<dbReference type="PROSITE" id="PS50022">
    <property type="entry name" value="FA58C_3"/>
    <property type="match status" value="1"/>
</dbReference>
<dbReference type="Gene3D" id="1.10.510.10">
    <property type="entry name" value="Transferase(Phosphotransferase) domain 1"/>
    <property type="match status" value="1"/>
</dbReference>
<comment type="caution">
    <text evidence="18">The sequence shown here is derived from an EMBL/GenBank/DDBJ whole genome shotgun (WGS) entry which is preliminary data.</text>
</comment>
<dbReference type="GO" id="GO:0048680">
    <property type="term" value="P:positive regulation of axon regeneration"/>
    <property type="evidence" value="ECO:0007669"/>
    <property type="project" value="UniProtKB-ARBA"/>
</dbReference>
<protein>
    <submittedName>
        <fullName evidence="18">Discoidin domain-containing receptor A</fullName>
    </submittedName>
</protein>
<evidence type="ECO:0000256" key="13">
    <source>
        <dbReference type="SAM" id="MobiDB-lite"/>
    </source>
</evidence>
<dbReference type="Gene3D" id="2.60.120.260">
    <property type="entry name" value="Galactose-binding domain-like"/>
    <property type="match status" value="1"/>
</dbReference>
<evidence type="ECO:0000256" key="6">
    <source>
        <dbReference type="ARBA" id="ARBA00022840"/>
    </source>
</evidence>
<organism evidence="18 19">
    <name type="scientific">Amphibalanus amphitrite</name>
    <name type="common">Striped barnacle</name>
    <name type="synonym">Balanus amphitrite</name>
    <dbReference type="NCBI Taxonomy" id="1232801"/>
    <lineage>
        <taxon>Eukaryota</taxon>
        <taxon>Metazoa</taxon>
        <taxon>Ecdysozoa</taxon>
        <taxon>Arthropoda</taxon>
        <taxon>Crustacea</taxon>
        <taxon>Multicrustacea</taxon>
        <taxon>Cirripedia</taxon>
        <taxon>Thoracica</taxon>
        <taxon>Thoracicalcarea</taxon>
        <taxon>Balanomorpha</taxon>
        <taxon>Balanoidea</taxon>
        <taxon>Balanidae</taxon>
        <taxon>Amphibalaninae</taxon>
        <taxon>Amphibalanus</taxon>
    </lineage>
</organism>
<dbReference type="Pfam" id="PF21114">
    <property type="entry name" value="DDR1-2_DS-like"/>
    <property type="match status" value="1"/>
</dbReference>
<evidence type="ECO:0000256" key="14">
    <source>
        <dbReference type="SAM" id="Phobius"/>
    </source>
</evidence>
<comment type="subcellular location">
    <subcellularLocation>
        <location evidence="1">Cell membrane</location>
        <topology evidence="1">Single-pass type I membrane protein</topology>
    </subcellularLocation>
</comment>
<gene>
    <name evidence="18" type="primary">ddr-1_0</name>
    <name evidence="18" type="ORF">FJT64_019457</name>
</gene>
<dbReference type="OrthoDB" id="6071166at2759"/>
<evidence type="ECO:0000256" key="11">
    <source>
        <dbReference type="ARBA" id="ARBA00023180"/>
    </source>
</evidence>
<dbReference type="FunFam" id="2.60.120.260:FF:000007">
    <property type="entry name" value="Discoidin domain receptor tyrosine kinase 1"/>
    <property type="match status" value="1"/>
</dbReference>
<dbReference type="AlphaFoldDB" id="A0A6A4WVY8"/>
<dbReference type="InterPro" id="IPR008979">
    <property type="entry name" value="Galactose-bd-like_sf"/>
</dbReference>
<feature type="signal peptide" evidence="15">
    <location>
        <begin position="1"/>
        <end position="32"/>
    </location>
</feature>
<dbReference type="GO" id="GO:0043235">
    <property type="term" value="C:receptor complex"/>
    <property type="evidence" value="ECO:0007669"/>
    <property type="project" value="TreeGrafter"/>
</dbReference>
<reference evidence="18 19" key="1">
    <citation type="submission" date="2019-07" db="EMBL/GenBank/DDBJ databases">
        <title>Draft genome assembly of a fouling barnacle, Amphibalanus amphitrite (Darwin, 1854): The first reference genome for Thecostraca.</title>
        <authorList>
            <person name="Kim W."/>
        </authorList>
    </citation>
    <scope>NUCLEOTIDE SEQUENCE [LARGE SCALE GENOMIC DNA]</scope>
    <source>
        <strain evidence="18">SNU_AA5</strain>
        <tissue evidence="18">Soma without cirri and trophi</tissue>
    </source>
</reference>
<dbReference type="SUPFAM" id="SSF56112">
    <property type="entry name" value="Protein kinase-like (PK-like)"/>
    <property type="match status" value="1"/>
</dbReference>
<dbReference type="GO" id="GO:0038062">
    <property type="term" value="F:protein tyrosine kinase collagen receptor activity"/>
    <property type="evidence" value="ECO:0007669"/>
    <property type="project" value="TreeGrafter"/>
</dbReference>
<keyword evidence="5" id="KW-0547">Nucleotide-binding</keyword>
<keyword evidence="9" id="KW-1015">Disulfide bond</keyword>
<keyword evidence="3 14" id="KW-0812">Transmembrane</keyword>
<feature type="compositionally biased region" description="Low complexity" evidence="13">
    <location>
        <begin position="567"/>
        <end position="587"/>
    </location>
</feature>
<evidence type="ECO:0000256" key="9">
    <source>
        <dbReference type="ARBA" id="ARBA00023157"/>
    </source>
</evidence>
<evidence type="ECO:0000256" key="12">
    <source>
        <dbReference type="ARBA" id="ARBA00061639"/>
    </source>
</evidence>
<dbReference type="InterPro" id="IPR011009">
    <property type="entry name" value="Kinase-like_dom_sf"/>
</dbReference>
<proteinExistence type="inferred from homology"/>
<evidence type="ECO:0000256" key="7">
    <source>
        <dbReference type="ARBA" id="ARBA00022989"/>
    </source>
</evidence>